<keyword evidence="2" id="KW-0349">Heme</keyword>
<evidence type="ECO:0000256" key="5">
    <source>
        <dbReference type="ARBA" id="ARBA00023004"/>
    </source>
</evidence>
<keyword evidence="6" id="KW-1133">Transmembrane helix</keyword>
<evidence type="ECO:0000313" key="7">
    <source>
        <dbReference type="EMBL" id="KAK1279476.1"/>
    </source>
</evidence>
<dbReference type="Gene3D" id="1.10.630.10">
    <property type="entry name" value="Cytochrome P450"/>
    <property type="match status" value="1"/>
</dbReference>
<evidence type="ECO:0000313" key="8">
    <source>
        <dbReference type="Proteomes" id="UP001179952"/>
    </source>
</evidence>
<dbReference type="PRINTS" id="PR00463">
    <property type="entry name" value="EP450I"/>
</dbReference>
<keyword evidence="6" id="KW-0812">Transmembrane</keyword>
<accession>A0AAV9BS08</accession>
<dbReference type="GO" id="GO:0016705">
    <property type="term" value="F:oxidoreductase activity, acting on paired donors, with incorporation or reduction of molecular oxygen"/>
    <property type="evidence" value="ECO:0007669"/>
    <property type="project" value="InterPro"/>
</dbReference>
<sequence length="253" mass="28411">MGSPSWAVYATSALLALLTLLLFTRTLRRRSGHPPPRLPPGPRPWPIIGNFNHVGLLPHRSIASLSKSYGPIMSLRLGSRPVVVASSADMAKKFLTTDDLNFSTRPETAAGEHTTYDCSDITWSPYGPYWRQARKMCLLELFSAKRLESYEYNIRTEENRSMMKKIAELSGEPMKLKEPLSTLSLKCDKSDGYGDVGMSVVSAEEFKEMLDELFVLNGVLNIGDYVPSIDFLDLQGYVKRMKACAKRNLIVLW</sequence>
<reference evidence="7" key="2">
    <citation type="submission" date="2023-06" db="EMBL/GenBank/DDBJ databases">
        <authorList>
            <person name="Ma L."/>
            <person name="Liu K.-W."/>
            <person name="Li Z."/>
            <person name="Hsiao Y.-Y."/>
            <person name="Qi Y."/>
            <person name="Fu T."/>
            <person name="Tang G."/>
            <person name="Zhang D."/>
            <person name="Sun W.-H."/>
            <person name="Liu D.-K."/>
            <person name="Li Y."/>
            <person name="Chen G.-Z."/>
            <person name="Liu X.-D."/>
            <person name="Liao X.-Y."/>
            <person name="Jiang Y.-T."/>
            <person name="Yu X."/>
            <person name="Hao Y."/>
            <person name="Huang J."/>
            <person name="Zhao X.-W."/>
            <person name="Ke S."/>
            <person name="Chen Y.-Y."/>
            <person name="Wu W.-L."/>
            <person name="Hsu J.-L."/>
            <person name="Lin Y.-F."/>
            <person name="Huang M.-D."/>
            <person name="Li C.-Y."/>
            <person name="Huang L."/>
            <person name="Wang Z.-W."/>
            <person name="Zhao X."/>
            <person name="Zhong W.-Y."/>
            <person name="Peng D.-H."/>
            <person name="Ahmad S."/>
            <person name="Lan S."/>
            <person name="Zhang J.-S."/>
            <person name="Tsai W.-C."/>
            <person name="Van De Peer Y."/>
            <person name="Liu Z.-J."/>
        </authorList>
    </citation>
    <scope>NUCLEOTIDE SEQUENCE</scope>
    <source>
        <strain evidence="7">SCP</strain>
        <tissue evidence="7">Leaves</tissue>
    </source>
</reference>
<dbReference type="GO" id="GO:0005506">
    <property type="term" value="F:iron ion binding"/>
    <property type="evidence" value="ECO:0007669"/>
    <property type="project" value="InterPro"/>
</dbReference>
<dbReference type="Pfam" id="PF00067">
    <property type="entry name" value="p450"/>
    <property type="match status" value="1"/>
</dbReference>
<proteinExistence type="inferred from homology"/>
<name>A0AAV9BS08_ACOGR</name>
<dbReference type="PANTHER" id="PTHR47944:SF4">
    <property type="entry name" value="OS09G0441700 PROTEIN"/>
    <property type="match status" value="1"/>
</dbReference>
<dbReference type="InterPro" id="IPR001128">
    <property type="entry name" value="Cyt_P450"/>
</dbReference>
<evidence type="ECO:0000256" key="6">
    <source>
        <dbReference type="SAM" id="Phobius"/>
    </source>
</evidence>
<protein>
    <submittedName>
        <fullName evidence="7">Flavonoid 3'-monooxygenase</fullName>
    </submittedName>
</protein>
<dbReference type="GO" id="GO:0004497">
    <property type="term" value="F:monooxygenase activity"/>
    <property type="evidence" value="ECO:0007669"/>
    <property type="project" value="InterPro"/>
</dbReference>
<dbReference type="InterPro" id="IPR036396">
    <property type="entry name" value="Cyt_P450_sf"/>
</dbReference>
<dbReference type="GO" id="GO:0020037">
    <property type="term" value="F:heme binding"/>
    <property type="evidence" value="ECO:0007669"/>
    <property type="project" value="InterPro"/>
</dbReference>
<comment type="similarity">
    <text evidence="1">Belongs to the cytochrome P450 family.</text>
</comment>
<dbReference type="SUPFAM" id="SSF48264">
    <property type="entry name" value="Cytochrome P450"/>
    <property type="match status" value="1"/>
</dbReference>
<feature type="transmembrane region" description="Helical" evidence="6">
    <location>
        <begin position="6"/>
        <end position="23"/>
    </location>
</feature>
<organism evidence="7 8">
    <name type="scientific">Acorus gramineus</name>
    <name type="common">Dwarf sweet flag</name>
    <dbReference type="NCBI Taxonomy" id="55184"/>
    <lineage>
        <taxon>Eukaryota</taxon>
        <taxon>Viridiplantae</taxon>
        <taxon>Streptophyta</taxon>
        <taxon>Embryophyta</taxon>
        <taxon>Tracheophyta</taxon>
        <taxon>Spermatophyta</taxon>
        <taxon>Magnoliopsida</taxon>
        <taxon>Liliopsida</taxon>
        <taxon>Acoraceae</taxon>
        <taxon>Acorus</taxon>
    </lineage>
</organism>
<keyword evidence="5" id="KW-0408">Iron</keyword>
<dbReference type="GO" id="GO:0044550">
    <property type="term" value="P:secondary metabolite biosynthetic process"/>
    <property type="evidence" value="ECO:0007669"/>
    <property type="project" value="UniProtKB-ARBA"/>
</dbReference>
<evidence type="ECO:0000256" key="4">
    <source>
        <dbReference type="ARBA" id="ARBA00023002"/>
    </source>
</evidence>
<keyword evidence="4" id="KW-0560">Oxidoreductase</keyword>
<evidence type="ECO:0000256" key="2">
    <source>
        <dbReference type="ARBA" id="ARBA00022617"/>
    </source>
</evidence>
<dbReference type="Proteomes" id="UP001179952">
    <property type="component" value="Unassembled WGS sequence"/>
</dbReference>
<keyword evidence="6" id="KW-0472">Membrane</keyword>
<reference evidence="7" key="1">
    <citation type="journal article" date="2023" name="Nat. Commun.">
        <title>Diploid and tetraploid genomes of Acorus and the evolution of monocots.</title>
        <authorList>
            <person name="Ma L."/>
            <person name="Liu K.W."/>
            <person name="Li Z."/>
            <person name="Hsiao Y.Y."/>
            <person name="Qi Y."/>
            <person name="Fu T."/>
            <person name="Tang G.D."/>
            <person name="Zhang D."/>
            <person name="Sun W.H."/>
            <person name="Liu D.K."/>
            <person name="Li Y."/>
            <person name="Chen G.Z."/>
            <person name="Liu X.D."/>
            <person name="Liao X.Y."/>
            <person name="Jiang Y.T."/>
            <person name="Yu X."/>
            <person name="Hao Y."/>
            <person name="Huang J."/>
            <person name="Zhao X.W."/>
            <person name="Ke S."/>
            <person name="Chen Y.Y."/>
            <person name="Wu W.L."/>
            <person name="Hsu J.L."/>
            <person name="Lin Y.F."/>
            <person name="Huang M.D."/>
            <person name="Li C.Y."/>
            <person name="Huang L."/>
            <person name="Wang Z.W."/>
            <person name="Zhao X."/>
            <person name="Zhong W.Y."/>
            <person name="Peng D.H."/>
            <person name="Ahmad S."/>
            <person name="Lan S."/>
            <person name="Zhang J.S."/>
            <person name="Tsai W.C."/>
            <person name="Van de Peer Y."/>
            <person name="Liu Z.J."/>
        </authorList>
    </citation>
    <scope>NUCLEOTIDE SEQUENCE</scope>
    <source>
        <strain evidence="7">SCP</strain>
    </source>
</reference>
<dbReference type="InterPro" id="IPR002401">
    <property type="entry name" value="Cyt_P450_E_grp-I"/>
</dbReference>
<comment type="caution">
    <text evidence="7">The sequence shown here is derived from an EMBL/GenBank/DDBJ whole genome shotgun (WGS) entry which is preliminary data.</text>
</comment>
<dbReference type="AlphaFoldDB" id="A0AAV9BS08"/>
<dbReference type="EMBL" id="JAUJYN010000001">
    <property type="protein sequence ID" value="KAK1279476.1"/>
    <property type="molecule type" value="Genomic_DNA"/>
</dbReference>
<keyword evidence="3" id="KW-0479">Metal-binding</keyword>
<evidence type="ECO:0000256" key="3">
    <source>
        <dbReference type="ARBA" id="ARBA00022723"/>
    </source>
</evidence>
<evidence type="ECO:0000256" key="1">
    <source>
        <dbReference type="ARBA" id="ARBA00010617"/>
    </source>
</evidence>
<gene>
    <name evidence="7" type="ORF">QJS04_geneDACA004909</name>
</gene>
<dbReference type="PANTHER" id="PTHR47944">
    <property type="entry name" value="CYTOCHROME P450 98A9"/>
    <property type="match status" value="1"/>
</dbReference>
<keyword evidence="8" id="KW-1185">Reference proteome</keyword>